<reference evidence="5" key="1">
    <citation type="journal article" date="2019" name="Int. J. Syst. Evol. Microbiol.">
        <title>The Global Catalogue of Microorganisms (GCM) 10K type strain sequencing project: providing services to taxonomists for standard genome sequencing and annotation.</title>
        <authorList>
            <consortium name="The Broad Institute Genomics Platform"/>
            <consortium name="The Broad Institute Genome Sequencing Center for Infectious Disease"/>
            <person name="Wu L."/>
            <person name="Ma J."/>
        </authorList>
    </citation>
    <scope>NUCLEOTIDE SEQUENCE [LARGE SCALE GENOMIC DNA]</scope>
    <source>
        <strain evidence="5">JCM 17926</strain>
    </source>
</reference>
<dbReference type="SUPFAM" id="SSF46894">
    <property type="entry name" value="C-terminal effector domain of the bipartite response regulators"/>
    <property type="match status" value="1"/>
</dbReference>
<feature type="coiled-coil region" evidence="1">
    <location>
        <begin position="761"/>
        <end position="788"/>
    </location>
</feature>
<dbReference type="InterPro" id="IPR015943">
    <property type="entry name" value="WD40/YVTN_repeat-like_dom_sf"/>
</dbReference>
<accession>A0ABP8LV59</accession>
<dbReference type="Gene3D" id="2.60.40.10">
    <property type="entry name" value="Immunoglobulins"/>
    <property type="match status" value="1"/>
</dbReference>
<name>A0ABP8LV59_9BACT</name>
<organism evidence="4 5">
    <name type="scientific">Pontibacter saemangeumensis</name>
    <dbReference type="NCBI Taxonomy" id="1084525"/>
    <lineage>
        <taxon>Bacteria</taxon>
        <taxon>Pseudomonadati</taxon>
        <taxon>Bacteroidota</taxon>
        <taxon>Cytophagia</taxon>
        <taxon>Cytophagales</taxon>
        <taxon>Hymenobacteraceae</taxon>
        <taxon>Pontibacter</taxon>
    </lineage>
</organism>
<dbReference type="EMBL" id="BAABHC010000016">
    <property type="protein sequence ID" value="GAA4437755.1"/>
    <property type="molecule type" value="Genomic_DNA"/>
</dbReference>
<dbReference type="Pfam" id="PF07495">
    <property type="entry name" value="Y_Y_Y"/>
    <property type="match status" value="1"/>
</dbReference>
<feature type="transmembrane region" description="Helical" evidence="2">
    <location>
        <begin position="736"/>
        <end position="756"/>
    </location>
</feature>
<comment type="caution">
    <text evidence="4">The sequence shown here is derived from an EMBL/GenBank/DDBJ whole genome shotgun (WGS) entry which is preliminary data.</text>
</comment>
<evidence type="ECO:0000259" key="3">
    <source>
        <dbReference type="Pfam" id="PF07495"/>
    </source>
</evidence>
<dbReference type="InterPro" id="IPR011123">
    <property type="entry name" value="Y_Y_Y"/>
</dbReference>
<gene>
    <name evidence="4" type="ORF">GCM10023188_32320</name>
</gene>
<dbReference type="Gene3D" id="2.130.10.10">
    <property type="entry name" value="YVTN repeat-like/Quinoprotein amine dehydrogenase"/>
    <property type="match status" value="2"/>
</dbReference>
<proteinExistence type="predicted"/>
<keyword evidence="2" id="KW-0812">Transmembrane</keyword>
<dbReference type="Proteomes" id="UP001500552">
    <property type="component" value="Unassembled WGS sequence"/>
</dbReference>
<evidence type="ECO:0000313" key="4">
    <source>
        <dbReference type="EMBL" id="GAA4437755.1"/>
    </source>
</evidence>
<keyword evidence="2" id="KW-0472">Membrane</keyword>
<dbReference type="SUPFAM" id="SSF63829">
    <property type="entry name" value="Calcium-dependent phosphotriesterase"/>
    <property type="match status" value="1"/>
</dbReference>
<dbReference type="InterPro" id="IPR013783">
    <property type="entry name" value="Ig-like_fold"/>
</dbReference>
<evidence type="ECO:0000256" key="2">
    <source>
        <dbReference type="SAM" id="Phobius"/>
    </source>
</evidence>
<keyword evidence="1" id="KW-0175">Coiled coil</keyword>
<feature type="domain" description="Two component regulator three Y" evidence="3">
    <location>
        <begin position="666"/>
        <end position="728"/>
    </location>
</feature>
<evidence type="ECO:0000313" key="5">
    <source>
        <dbReference type="Proteomes" id="UP001500552"/>
    </source>
</evidence>
<keyword evidence="5" id="KW-1185">Reference proteome</keyword>
<dbReference type="RefSeq" id="WP_345160559.1">
    <property type="nucleotide sequence ID" value="NZ_BAABHC010000016.1"/>
</dbReference>
<keyword evidence="2" id="KW-1133">Transmembrane helix</keyword>
<protein>
    <submittedName>
        <fullName evidence="4">Triple tyrosine motif-containing protein</fullName>
    </submittedName>
</protein>
<sequence>MTAASLSAQQYFFGNPFIRNFSTDEFAGGIQSWGIVQDNREVLYVANNFGMLEFDGSLWTNYPMQRGTKVRSVHTSSNGRIYIGSQADFGYFEPDGVGKLEYHSLLDSIPEEYRRFDEVWRIYEIGGKVYFCTFKYLYAFQPGKPLQVIVPGNPLEFSFKVNEQLYALEWNVGLSVLEGNRLRLLPGGEFFANRQIASVLPYGGKQLIVFTINDGIYLYDGNKATALPMANQAALQETIINQAVMLKDGTFALGTQNDGLYLMNKNGEVLLHLTRRDGIHDNTVHALYQDVHGNLWLALNNGLSMVELSSPFSRIDATTGVSGSGYAAYQQDEKLYIGTNSGLYRSDRAGAYRGFSLVPNSNGQVYQLRGFGDLLLMGHHKGPYIVDNAMASLLYAGKGAWDFVPVPGKPGFYIVGSYDGISLVEAVNGRLRLVRKYGGFEESSRVLSFDGSGTLWMAHGYKGIFKISFDDSYGRITKTRFYNSKDGLPSDLLVNMELIRNQLVFPAMYGIYRYDPQRDRFVKDEEFSSYFREGEHLVEMEEDLLGNIYFISNQRVGRLSFDKFGKPSIEDRLFQTIRDRLNDDLSYIRVLDLNNVLFGAKDGFVHYNAGKQKVMHPFNTQLTQVISTSQEVDSLLFSERVVSEEATYELPYELNSLRFAYASSFFESPEKTQYQYLLENFDKSWSEWTGKTEKEYTNLSEGDYVFRVRSRNVYGTTSESKSFAFKVHPPFYRSRIAFFAYIVAGFFLLGTFFHQVDKRFKREKNRLMRDQERRLSEKESEVLEVTKLNEQEILRLRHEKQQSEIDHMNRELTSSTFHLINKNELLNTVKQDLQGIIRKSERPSHGDELKRIIRNIEQNITSDADWNQFELHFNHVHGDFTNRLQGKYPNLTPQEIKLSTYLRLNLTTKEIAQLLNISVRGVEIGRYRLRKRLELDRSENLTDFMLKF</sequence>
<dbReference type="Gene3D" id="1.10.10.10">
    <property type="entry name" value="Winged helix-like DNA-binding domain superfamily/Winged helix DNA-binding domain"/>
    <property type="match status" value="1"/>
</dbReference>
<evidence type="ECO:0000256" key="1">
    <source>
        <dbReference type="SAM" id="Coils"/>
    </source>
</evidence>
<dbReference type="InterPro" id="IPR036388">
    <property type="entry name" value="WH-like_DNA-bd_sf"/>
</dbReference>
<dbReference type="InterPro" id="IPR016032">
    <property type="entry name" value="Sig_transdc_resp-reg_C-effctor"/>
</dbReference>